<comment type="caution">
    <text evidence="1">The sequence shown here is derived from an EMBL/GenBank/DDBJ whole genome shotgun (WGS) entry which is preliminary data.</text>
</comment>
<dbReference type="AlphaFoldDB" id="A9E2Y8"/>
<dbReference type="STRING" id="391587.KAOT1_10991"/>
<proteinExistence type="predicted"/>
<sequence length="313" mass="35884">MILRKSTIILITFLTISISFAQKNISGTIVNQETNEPIAYAHLIIPTEKRGTTADFNGKFEFTVPDKWVGKELKITCVGFDDKKIVLTQKKGLVIYMQPSVEFLSAVHLSNTEKEKIVRVNPFRGRRSIGLGNFSGGAYPSMFARYYSYDESLGDENYLKEVTIFFYKEGRHNAKFRFRIVSATANKMPKDDLLDPIIVEISYKKAKTKIQMPANGIEVPKEGFFVVVEHLFIEENTFEEVIHLKVSDTLKIYDIKQKRYAPIFKGIVEEDGESFSYYMSVDGWKKVRKLKMPRANFKPNEVVAPAFKLKLTN</sequence>
<dbReference type="RefSeq" id="WP_007094749.1">
    <property type="nucleotide sequence ID" value="NZ_CP142125.1"/>
</dbReference>
<dbReference type="OrthoDB" id="914976at2"/>
<reference evidence="1 2" key="1">
    <citation type="journal article" date="2011" name="J. Bacteriol.">
        <title>Genome sequence of the algicidal bacterium Kordia algicida OT-1.</title>
        <authorList>
            <person name="Lee H.S."/>
            <person name="Kang S.G."/>
            <person name="Kwon K.K."/>
            <person name="Lee J.H."/>
            <person name="Kim S.J."/>
        </authorList>
    </citation>
    <scope>NUCLEOTIDE SEQUENCE [LARGE SCALE GENOMIC DNA]</scope>
    <source>
        <strain evidence="1 2">OT-1</strain>
    </source>
</reference>
<dbReference type="EMBL" id="ABIB01000008">
    <property type="protein sequence ID" value="EDP95444.1"/>
    <property type="molecule type" value="Genomic_DNA"/>
</dbReference>
<protein>
    <recommendedName>
        <fullName evidence="3">Carboxypeptidase-like regulatory domain-containing protein</fullName>
    </recommendedName>
</protein>
<evidence type="ECO:0000313" key="2">
    <source>
        <dbReference type="Proteomes" id="UP000002945"/>
    </source>
</evidence>
<evidence type="ECO:0000313" key="1">
    <source>
        <dbReference type="EMBL" id="EDP95444.1"/>
    </source>
</evidence>
<dbReference type="SUPFAM" id="SSF49464">
    <property type="entry name" value="Carboxypeptidase regulatory domain-like"/>
    <property type="match status" value="1"/>
</dbReference>
<organism evidence="1 2">
    <name type="scientific">Kordia algicida OT-1</name>
    <dbReference type="NCBI Taxonomy" id="391587"/>
    <lineage>
        <taxon>Bacteria</taxon>
        <taxon>Pseudomonadati</taxon>
        <taxon>Bacteroidota</taxon>
        <taxon>Flavobacteriia</taxon>
        <taxon>Flavobacteriales</taxon>
        <taxon>Flavobacteriaceae</taxon>
        <taxon>Kordia</taxon>
    </lineage>
</organism>
<dbReference type="HOGENOM" id="CLU_885529_0_0_10"/>
<dbReference type="eggNOG" id="ENOG5032R8V">
    <property type="taxonomic scope" value="Bacteria"/>
</dbReference>
<dbReference type="Proteomes" id="UP000002945">
    <property type="component" value="Unassembled WGS sequence"/>
</dbReference>
<keyword evidence="2" id="KW-1185">Reference proteome</keyword>
<accession>A9E2Y8</accession>
<name>A9E2Y8_9FLAO</name>
<dbReference type="Pfam" id="PF13715">
    <property type="entry name" value="CarbopepD_reg_2"/>
    <property type="match status" value="1"/>
</dbReference>
<gene>
    <name evidence="1" type="ORF">KAOT1_10991</name>
</gene>
<dbReference type="InterPro" id="IPR008969">
    <property type="entry name" value="CarboxyPept-like_regulatory"/>
</dbReference>
<evidence type="ECO:0008006" key="3">
    <source>
        <dbReference type="Google" id="ProtNLM"/>
    </source>
</evidence>